<sequence length="403" mass="42105">MLVQIALAEAALAIGSAAAMSTACLAGSGSVSCSSSLPYSCSNTTAVSDLCCFNAPGGDILLTQFWDTNPSTGPADSWTIHGLWPDNCDGSYEQYCDQGRQYTNITAILQAKAPATLRAMQTYWKDYQGDDESFWEHEFGKHGTCISTLEPACYANYQPTDEVADYFGRAVSLFNTLPTYDLLAAAGIVPSATKTYTLAAIRAALSAGHDGHEVVIRCSSGALNELWYHFHVQGSVQSGTFRAVEPVGSGSTCPSTGIKYLPKYATAPTSTTTTATTTKTATPTGTPGALSGKGYVKIQPDGFVISTGNWYRASGTPATFTAAPNGGSTFTLTTSKGPCGVLADASISCAAGVAASSFSYDGSYLTYNGAAAFYATSTPSGQDKGLIFTTGQAVSLRLYWQPL</sequence>
<evidence type="ECO:0000313" key="21">
    <source>
        <dbReference type="Proteomes" id="UP000054516"/>
    </source>
</evidence>
<dbReference type="Gene3D" id="3.90.730.10">
    <property type="entry name" value="Ribonuclease T2-like"/>
    <property type="match status" value="1"/>
</dbReference>
<feature type="chain" id="PRO_5010710702" description="Ribonuclease T2-like" evidence="18">
    <location>
        <begin position="20"/>
        <end position="403"/>
    </location>
</feature>
<keyword evidence="7" id="KW-0540">Nuclease</keyword>
<dbReference type="PROSITE" id="PS00530">
    <property type="entry name" value="RNASE_T2_1"/>
    <property type="match status" value="1"/>
</dbReference>
<dbReference type="InterPro" id="IPR033130">
    <property type="entry name" value="RNase_T2_His_AS_2"/>
</dbReference>
<keyword evidence="8 18" id="KW-0732">Signal</keyword>
<evidence type="ECO:0000256" key="17">
    <source>
        <dbReference type="RuleBase" id="RU004328"/>
    </source>
</evidence>
<keyword evidence="9" id="KW-0255">Endonuclease</keyword>
<dbReference type="GO" id="GO:0005775">
    <property type="term" value="C:vacuolar lumen"/>
    <property type="evidence" value="ECO:0007669"/>
    <property type="project" value="UniProtKB-SubCell"/>
</dbReference>
<dbReference type="Pfam" id="PF25488">
    <property type="entry name" value="RNaseT2L_C"/>
    <property type="match status" value="1"/>
</dbReference>
<proteinExistence type="inferred from homology"/>
<evidence type="ECO:0000256" key="8">
    <source>
        <dbReference type="ARBA" id="ARBA00022729"/>
    </source>
</evidence>
<dbReference type="InterPro" id="IPR018188">
    <property type="entry name" value="RNase_T2_His_AS_1"/>
</dbReference>
<dbReference type="FunFam" id="3.90.730.10:FF:000004">
    <property type="entry name" value="Ribonuclease T2-like"/>
    <property type="match status" value="1"/>
</dbReference>
<feature type="active site" evidence="16">
    <location>
        <position position="142"/>
    </location>
</feature>
<feature type="active site" evidence="16">
    <location>
        <position position="81"/>
    </location>
</feature>
<dbReference type="GO" id="GO:0033897">
    <property type="term" value="F:ribonuclease T2 activity"/>
    <property type="evidence" value="ECO:0007669"/>
    <property type="project" value="UniProtKB-EC"/>
</dbReference>
<dbReference type="Pfam" id="PF00445">
    <property type="entry name" value="Ribonuclease_T2"/>
    <property type="match status" value="1"/>
</dbReference>
<evidence type="ECO:0000256" key="5">
    <source>
        <dbReference type="ARBA" id="ARBA00022490"/>
    </source>
</evidence>
<evidence type="ECO:0000256" key="1">
    <source>
        <dbReference type="ARBA" id="ARBA00004410"/>
    </source>
</evidence>
<dbReference type="EC" id="4.6.1.19" evidence="4"/>
<organism evidence="20">
    <name type="scientific">Rosellinia necatrix</name>
    <name type="common">White root-rot fungus</name>
    <dbReference type="NCBI Taxonomy" id="77044"/>
    <lineage>
        <taxon>Eukaryota</taxon>
        <taxon>Fungi</taxon>
        <taxon>Dikarya</taxon>
        <taxon>Ascomycota</taxon>
        <taxon>Pezizomycotina</taxon>
        <taxon>Sordariomycetes</taxon>
        <taxon>Xylariomycetidae</taxon>
        <taxon>Xylariales</taxon>
        <taxon>Xylariaceae</taxon>
        <taxon>Rosellinia</taxon>
    </lineage>
</organism>
<feature type="signal peptide" evidence="18">
    <location>
        <begin position="1"/>
        <end position="19"/>
    </location>
</feature>
<evidence type="ECO:0000256" key="7">
    <source>
        <dbReference type="ARBA" id="ARBA00022722"/>
    </source>
</evidence>
<evidence type="ECO:0000256" key="12">
    <source>
        <dbReference type="ARBA" id="ARBA00023180"/>
    </source>
</evidence>
<dbReference type="GO" id="GO:0006401">
    <property type="term" value="P:RNA catabolic process"/>
    <property type="evidence" value="ECO:0007669"/>
    <property type="project" value="TreeGrafter"/>
</dbReference>
<evidence type="ECO:0000256" key="2">
    <source>
        <dbReference type="ARBA" id="ARBA00004496"/>
    </source>
</evidence>
<feature type="domain" description="RNase T2-like C-terminal" evidence="19">
    <location>
        <begin position="290"/>
        <end position="400"/>
    </location>
</feature>
<dbReference type="InterPro" id="IPR057328">
    <property type="entry name" value="RNaseT2L_C"/>
</dbReference>
<keyword evidence="11" id="KW-1015">Disulfide bond</keyword>
<dbReference type="InterPro" id="IPR033697">
    <property type="entry name" value="Ribonuclease_T2_eukaryotic"/>
</dbReference>
<name>A0A1W2TPN8_ROSNE</name>
<dbReference type="CDD" id="cd01061">
    <property type="entry name" value="RNase_T2_euk"/>
    <property type="match status" value="1"/>
</dbReference>
<dbReference type="PANTHER" id="PTHR11240:SF79">
    <property type="entry name" value="RIBONUCLEASE T2"/>
    <property type="match status" value="1"/>
</dbReference>
<evidence type="ECO:0000256" key="18">
    <source>
        <dbReference type="SAM" id="SignalP"/>
    </source>
</evidence>
<reference evidence="20" key="1">
    <citation type="submission" date="2016-03" db="EMBL/GenBank/DDBJ databases">
        <title>Draft genome sequence of Rosellinia necatrix.</title>
        <authorList>
            <person name="Kanematsu S."/>
        </authorList>
    </citation>
    <scope>NUCLEOTIDE SEQUENCE [LARGE SCALE GENOMIC DNA]</scope>
    <source>
        <strain evidence="20">W97</strain>
    </source>
</reference>
<dbReference type="Proteomes" id="UP000054516">
    <property type="component" value="Unassembled WGS sequence"/>
</dbReference>
<dbReference type="PANTHER" id="PTHR11240">
    <property type="entry name" value="RIBONUCLEASE T2"/>
    <property type="match status" value="1"/>
</dbReference>
<dbReference type="GO" id="GO:0005576">
    <property type="term" value="C:extracellular region"/>
    <property type="evidence" value="ECO:0007669"/>
    <property type="project" value="TreeGrafter"/>
</dbReference>
<dbReference type="InterPro" id="IPR001568">
    <property type="entry name" value="RNase_T2-like"/>
</dbReference>
<evidence type="ECO:0000256" key="3">
    <source>
        <dbReference type="ARBA" id="ARBA00007469"/>
    </source>
</evidence>
<accession>A0A1W2TPN8</accession>
<feature type="active site" evidence="16">
    <location>
        <position position="138"/>
    </location>
</feature>
<dbReference type="InterPro" id="IPR036430">
    <property type="entry name" value="RNase_T2-like_sf"/>
</dbReference>
<protein>
    <recommendedName>
        <fullName evidence="15">Ribonuclease T2-like</fullName>
        <ecNumber evidence="4">4.6.1.19</ecNumber>
    </recommendedName>
</protein>
<gene>
    <name evidence="20" type="ORF">SAMD00023353_4900700</name>
</gene>
<dbReference type="OMA" id="YMSEYWK"/>
<dbReference type="AlphaFoldDB" id="A0A1W2TPN8"/>
<dbReference type="SUPFAM" id="SSF55895">
    <property type="entry name" value="Ribonuclease Rh-like"/>
    <property type="match status" value="1"/>
</dbReference>
<keyword evidence="10" id="KW-0378">Hydrolase</keyword>
<evidence type="ECO:0000256" key="13">
    <source>
        <dbReference type="ARBA" id="ARBA00023239"/>
    </source>
</evidence>
<keyword evidence="5" id="KW-0963">Cytoplasm</keyword>
<evidence type="ECO:0000256" key="14">
    <source>
        <dbReference type="ARBA" id="ARBA00025494"/>
    </source>
</evidence>
<keyword evidence="21" id="KW-1185">Reference proteome</keyword>
<evidence type="ECO:0000313" key="20">
    <source>
        <dbReference type="EMBL" id="GAP90363.1"/>
    </source>
</evidence>
<comment type="function">
    <text evidence="14">Rnase which modulates cell survival under stress conditions. Released from the vacuole to the cytoplasm during stress to promote tRNA and rRNA cleavage and to activate separately a downstream pathway that promotes cell death. Involved in cell size, vacuolar morphology and growth at high temperatures and high salt concentration.</text>
</comment>
<comment type="similarity">
    <text evidence="3 17">Belongs to the RNase T2 family.</text>
</comment>
<evidence type="ECO:0000256" key="11">
    <source>
        <dbReference type="ARBA" id="ARBA00023157"/>
    </source>
</evidence>
<evidence type="ECO:0000256" key="6">
    <source>
        <dbReference type="ARBA" id="ARBA00022554"/>
    </source>
</evidence>
<evidence type="ECO:0000256" key="15">
    <source>
        <dbReference type="ARBA" id="ARBA00071169"/>
    </source>
</evidence>
<evidence type="ECO:0000256" key="4">
    <source>
        <dbReference type="ARBA" id="ARBA00012571"/>
    </source>
</evidence>
<comment type="subcellular location">
    <subcellularLocation>
        <location evidence="2">Cytoplasm</location>
    </subcellularLocation>
    <subcellularLocation>
        <location evidence="1">Vacuole lumen</location>
    </subcellularLocation>
</comment>
<evidence type="ECO:0000256" key="10">
    <source>
        <dbReference type="ARBA" id="ARBA00022801"/>
    </source>
</evidence>
<keyword evidence="13" id="KW-0456">Lyase</keyword>
<dbReference type="PROSITE" id="PS00531">
    <property type="entry name" value="RNASE_T2_2"/>
    <property type="match status" value="1"/>
</dbReference>
<evidence type="ECO:0000256" key="16">
    <source>
        <dbReference type="PIRSR" id="PIRSR633697-1"/>
    </source>
</evidence>
<evidence type="ECO:0000256" key="9">
    <source>
        <dbReference type="ARBA" id="ARBA00022759"/>
    </source>
</evidence>
<evidence type="ECO:0000259" key="19">
    <source>
        <dbReference type="Pfam" id="PF25488"/>
    </source>
</evidence>
<keyword evidence="12" id="KW-0325">Glycoprotein</keyword>
<dbReference type="GO" id="GO:0016787">
    <property type="term" value="F:hydrolase activity"/>
    <property type="evidence" value="ECO:0007669"/>
    <property type="project" value="UniProtKB-KW"/>
</dbReference>
<keyword evidence="6" id="KW-0926">Vacuole</keyword>
<dbReference type="OrthoDB" id="435754at2759"/>
<dbReference type="GO" id="GO:0003723">
    <property type="term" value="F:RNA binding"/>
    <property type="evidence" value="ECO:0007669"/>
    <property type="project" value="InterPro"/>
</dbReference>
<dbReference type="EMBL" id="DF977494">
    <property type="protein sequence ID" value="GAP90363.1"/>
    <property type="molecule type" value="Genomic_DNA"/>
</dbReference>